<proteinExistence type="inferred from homology"/>
<dbReference type="Proteomes" id="UP000179381">
    <property type="component" value="Unassembled WGS sequence"/>
</dbReference>
<dbReference type="CDD" id="cd02012">
    <property type="entry name" value="TPP_TK"/>
    <property type="match status" value="1"/>
</dbReference>
<dbReference type="SUPFAM" id="SSF52518">
    <property type="entry name" value="Thiamin diphosphate-binding fold (THDP-binding)"/>
    <property type="match status" value="1"/>
</dbReference>
<reference evidence="5 6" key="1">
    <citation type="journal article" date="2016" name="Nat. Commun.">
        <title>Thousands of microbial genomes shed light on interconnected biogeochemical processes in an aquifer system.</title>
        <authorList>
            <person name="Anantharaman K."/>
            <person name="Brown C.T."/>
            <person name="Hug L.A."/>
            <person name="Sharon I."/>
            <person name="Castelle C.J."/>
            <person name="Probst A.J."/>
            <person name="Thomas B.C."/>
            <person name="Singh A."/>
            <person name="Wilkins M.J."/>
            <person name="Karaoz U."/>
            <person name="Brodie E.L."/>
            <person name="Williams K.H."/>
            <person name="Hubbard S.S."/>
            <person name="Banfield J.F."/>
        </authorList>
    </citation>
    <scope>NUCLEOTIDE SEQUENCE [LARGE SCALE GENOMIC DNA]</scope>
</reference>
<comment type="similarity">
    <text evidence="2">Belongs to the transketolase family.</text>
</comment>
<gene>
    <name evidence="5" type="ORF">A2933_02355</name>
</gene>
<protein>
    <submittedName>
        <fullName evidence="5">Transketolase</fullName>
    </submittedName>
</protein>
<evidence type="ECO:0000313" key="6">
    <source>
        <dbReference type="Proteomes" id="UP000179381"/>
    </source>
</evidence>
<dbReference type="Gene3D" id="3.40.50.970">
    <property type="match status" value="1"/>
</dbReference>
<comment type="caution">
    <text evidence="5">The sequence shown here is derived from an EMBL/GenBank/DDBJ whole genome shotgun (WGS) entry which is preliminary data.</text>
</comment>
<feature type="domain" description="Transketolase N-terminal" evidence="4">
    <location>
        <begin position="14"/>
        <end position="265"/>
    </location>
</feature>
<evidence type="ECO:0000256" key="1">
    <source>
        <dbReference type="ARBA" id="ARBA00001964"/>
    </source>
</evidence>
<comment type="cofactor">
    <cofactor evidence="1">
        <name>thiamine diphosphate</name>
        <dbReference type="ChEBI" id="CHEBI:58937"/>
    </cofactor>
</comment>
<dbReference type="PANTHER" id="PTHR47514">
    <property type="entry name" value="TRANSKETOLASE N-TERMINAL SECTION-RELATED"/>
    <property type="match status" value="1"/>
</dbReference>
<name>A0A1F6XF47_9BACT</name>
<evidence type="ECO:0000256" key="3">
    <source>
        <dbReference type="ARBA" id="ARBA00023052"/>
    </source>
</evidence>
<dbReference type="Pfam" id="PF00456">
    <property type="entry name" value="Transketolase_N"/>
    <property type="match status" value="1"/>
</dbReference>
<dbReference type="PANTHER" id="PTHR47514:SF1">
    <property type="entry name" value="TRANSKETOLASE N-TERMINAL SECTION-RELATED"/>
    <property type="match status" value="1"/>
</dbReference>
<organism evidence="5 6">
    <name type="scientific">Candidatus Nomurabacteria bacterium RIFCSPLOWO2_01_FULL_46_18</name>
    <dbReference type="NCBI Taxonomy" id="1801783"/>
    <lineage>
        <taxon>Bacteria</taxon>
        <taxon>Candidatus Nomuraibacteriota</taxon>
    </lineage>
</organism>
<dbReference type="InterPro" id="IPR005474">
    <property type="entry name" value="Transketolase_N"/>
</dbReference>
<sequence length="297" mass="33498">MTLTDTKIKELELKANAIRQSIIEMLLEEKSGHTAGPLGMADIFTLFYFHILRHDPKNLFWEERDRLVLSNGHICPVYYATMAHAGYFPLAELKTLRKFGTRLQGHPHREYMPWLENSSGPLGAGLSQAVGMALADRIDGKDGSRFIYAFLSDGEHDEGNTWEAIMLAGKNKLRNLIAIIDRNNIQIDGFTENVMPLEPLADKYRAFNWHVLEASGHDFQAMHAAVEEAQAVFEKPTVIIAHTIPGKGVDFMERDFKWHGTPPGISDMPGEPPKEKQGELALRELRTLQGKIKSEHE</sequence>
<dbReference type="AlphaFoldDB" id="A0A1F6XF47"/>
<keyword evidence="3" id="KW-0786">Thiamine pyrophosphate</keyword>
<dbReference type="InterPro" id="IPR029061">
    <property type="entry name" value="THDP-binding"/>
</dbReference>
<evidence type="ECO:0000259" key="4">
    <source>
        <dbReference type="Pfam" id="PF00456"/>
    </source>
</evidence>
<dbReference type="EMBL" id="MFVH01000005">
    <property type="protein sequence ID" value="OGI92628.1"/>
    <property type="molecule type" value="Genomic_DNA"/>
</dbReference>
<evidence type="ECO:0000313" key="5">
    <source>
        <dbReference type="EMBL" id="OGI92628.1"/>
    </source>
</evidence>
<accession>A0A1F6XF47</accession>
<evidence type="ECO:0000256" key="2">
    <source>
        <dbReference type="ARBA" id="ARBA00007131"/>
    </source>
</evidence>